<evidence type="ECO:0008006" key="3">
    <source>
        <dbReference type="Google" id="ProtNLM"/>
    </source>
</evidence>
<reference evidence="1 2" key="1">
    <citation type="journal article" date="2018" name="ACS Chem. Biol.">
        <title>Ketoreductase domain dysfunction expands chemodiversity: malyngamide biosynthesis in the cyanobacterium Okeania hirsuta.</title>
        <authorList>
            <person name="Moss N.A."/>
            <person name="Leao T."/>
            <person name="Rankin M."/>
            <person name="McCullough T.M."/>
            <person name="Qu P."/>
            <person name="Korobeynikov A."/>
            <person name="Smith J.L."/>
            <person name="Gerwick L."/>
            <person name="Gerwick W.H."/>
        </authorList>
    </citation>
    <scope>NUCLEOTIDE SEQUENCE [LARGE SCALE GENOMIC DNA]</scope>
    <source>
        <strain evidence="1 2">PAB10Feb10-1</strain>
    </source>
</reference>
<dbReference type="Proteomes" id="UP000269154">
    <property type="component" value="Unassembled WGS sequence"/>
</dbReference>
<dbReference type="EMBL" id="RCBY01000068">
    <property type="protein sequence ID" value="RQH43022.1"/>
    <property type="molecule type" value="Genomic_DNA"/>
</dbReference>
<protein>
    <recommendedName>
        <fullName evidence="3">Acyl carrier protein</fullName>
    </recommendedName>
</protein>
<comment type="caution">
    <text evidence="1">The sequence shown here is derived from an EMBL/GenBank/DDBJ whole genome shotgun (WGS) entry which is preliminary data.</text>
</comment>
<keyword evidence="2" id="KW-1185">Reference proteome</keyword>
<proteinExistence type="predicted"/>
<accession>A0A3N6QJL8</accession>
<evidence type="ECO:0000313" key="1">
    <source>
        <dbReference type="EMBL" id="RQH43022.1"/>
    </source>
</evidence>
<dbReference type="RefSeq" id="WP_124146775.1">
    <property type="nucleotide sequence ID" value="NZ_CAWOKI010000195.1"/>
</dbReference>
<dbReference type="AlphaFoldDB" id="A0A3N6QJL8"/>
<gene>
    <name evidence="1" type="ORF">D5R40_13820</name>
</gene>
<dbReference type="Gene3D" id="1.10.1200.10">
    <property type="entry name" value="ACP-like"/>
    <property type="match status" value="1"/>
</dbReference>
<evidence type="ECO:0000313" key="2">
    <source>
        <dbReference type="Proteomes" id="UP000269154"/>
    </source>
</evidence>
<dbReference type="InterPro" id="IPR036736">
    <property type="entry name" value="ACP-like_sf"/>
</dbReference>
<name>A0A3N6QJL8_9CYAN</name>
<sequence length="80" mass="9158">MKLQNMISKYLKVSLDKVTLDSYIINDLGLTTETNFSNTPLVKALKKEFPLEMQDNMLSTTVGDLFYLIILKKMIVKLLS</sequence>
<organism evidence="1 2">
    <name type="scientific">Okeania hirsuta</name>
    <dbReference type="NCBI Taxonomy" id="1458930"/>
    <lineage>
        <taxon>Bacteria</taxon>
        <taxon>Bacillati</taxon>
        <taxon>Cyanobacteriota</taxon>
        <taxon>Cyanophyceae</taxon>
        <taxon>Oscillatoriophycideae</taxon>
        <taxon>Oscillatoriales</taxon>
        <taxon>Microcoleaceae</taxon>
        <taxon>Okeania</taxon>
    </lineage>
</organism>